<dbReference type="PROSITE" id="PS51189">
    <property type="entry name" value="FAT"/>
    <property type="match status" value="1"/>
</dbReference>
<feature type="region of interest" description="Disordered" evidence="18">
    <location>
        <begin position="734"/>
        <end position="757"/>
    </location>
</feature>
<dbReference type="Pfam" id="PF02260">
    <property type="entry name" value="FATC"/>
    <property type="match status" value="1"/>
</dbReference>
<feature type="domain" description="FATC" evidence="21">
    <location>
        <begin position="3031"/>
        <end position="3063"/>
    </location>
</feature>
<dbReference type="OMA" id="DVRLYRM"/>
<evidence type="ECO:0000256" key="4">
    <source>
        <dbReference type="ARBA" id="ARBA00012513"/>
    </source>
</evidence>
<keyword evidence="16" id="KW-0779">Telomere</keyword>
<dbReference type="InterPro" id="IPR038980">
    <property type="entry name" value="ATM_plant"/>
</dbReference>
<dbReference type="SMART" id="SM01343">
    <property type="entry name" value="FATC"/>
    <property type="match status" value="1"/>
</dbReference>
<evidence type="ECO:0000256" key="18">
    <source>
        <dbReference type="SAM" id="MobiDB-lite"/>
    </source>
</evidence>
<comment type="subunit">
    <text evidence="3">Associates with DNA double-strand breaks.</text>
</comment>
<comment type="similarity">
    <text evidence="2 16">Belongs to the PI3/PI4-kinase family. ATM subfamily.</text>
</comment>
<dbReference type="OrthoDB" id="381190at2759"/>
<dbReference type="CDD" id="cd05171">
    <property type="entry name" value="PIKKc_ATM"/>
    <property type="match status" value="1"/>
</dbReference>
<dbReference type="EC" id="2.7.11.1" evidence="4 16"/>
<evidence type="ECO:0000256" key="6">
    <source>
        <dbReference type="ARBA" id="ARBA00022527"/>
    </source>
</evidence>
<feature type="coiled-coil region" evidence="17">
    <location>
        <begin position="2422"/>
        <end position="2471"/>
    </location>
</feature>
<dbReference type="SUPFAM" id="SSF48371">
    <property type="entry name" value="ARM repeat"/>
    <property type="match status" value="1"/>
</dbReference>
<dbReference type="GO" id="GO:0004674">
    <property type="term" value="F:protein serine/threonine kinase activity"/>
    <property type="evidence" value="ECO:0007669"/>
    <property type="project" value="UniProtKB-KW"/>
</dbReference>
<evidence type="ECO:0000256" key="17">
    <source>
        <dbReference type="SAM" id="Coils"/>
    </source>
</evidence>
<dbReference type="Pfam" id="PF11640">
    <property type="entry name" value="TAN"/>
    <property type="match status" value="1"/>
</dbReference>
<dbReference type="GO" id="GO:0005524">
    <property type="term" value="F:ATP binding"/>
    <property type="evidence" value="ECO:0007669"/>
    <property type="project" value="UniProtKB-KW"/>
</dbReference>
<dbReference type="EMBL" id="JH687398">
    <property type="protein sequence ID" value="EIM80417.1"/>
    <property type="molecule type" value="Genomic_DNA"/>
</dbReference>
<feature type="domain" description="FAT" evidence="20">
    <location>
        <begin position="1977"/>
        <end position="2581"/>
    </location>
</feature>
<feature type="compositionally biased region" description="Polar residues" evidence="18">
    <location>
        <begin position="975"/>
        <end position="991"/>
    </location>
</feature>
<dbReference type="eggNOG" id="KOG0892">
    <property type="taxonomic scope" value="Eukaryota"/>
</dbReference>
<keyword evidence="7 16" id="KW-0808">Transferase</keyword>
<dbReference type="Pfam" id="PF00454">
    <property type="entry name" value="PI3_PI4_kinase"/>
    <property type="match status" value="1"/>
</dbReference>
<keyword evidence="16" id="KW-0158">Chromosome</keyword>
<keyword evidence="16" id="KW-0156">Chromatin regulator</keyword>
<reference evidence="23" key="1">
    <citation type="journal article" date="2012" name="Science">
        <title>The Paleozoic origin of enzymatic lignin decomposition reconstructed from 31 fungal genomes.</title>
        <authorList>
            <person name="Floudas D."/>
            <person name="Binder M."/>
            <person name="Riley R."/>
            <person name="Barry K."/>
            <person name="Blanchette R.A."/>
            <person name="Henrissat B."/>
            <person name="Martinez A.T."/>
            <person name="Otillar R."/>
            <person name="Spatafora J.W."/>
            <person name="Yadav J.S."/>
            <person name="Aerts A."/>
            <person name="Benoit I."/>
            <person name="Boyd A."/>
            <person name="Carlson A."/>
            <person name="Copeland A."/>
            <person name="Coutinho P.M."/>
            <person name="de Vries R.P."/>
            <person name="Ferreira P."/>
            <person name="Findley K."/>
            <person name="Foster B."/>
            <person name="Gaskell J."/>
            <person name="Glotzer D."/>
            <person name="Gorecki P."/>
            <person name="Heitman J."/>
            <person name="Hesse C."/>
            <person name="Hori C."/>
            <person name="Igarashi K."/>
            <person name="Jurgens J.A."/>
            <person name="Kallen N."/>
            <person name="Kersten P."/>
            <person name="Kohler A."/>
            <person name="Kuees U."/>
            <person name="Kumar T.K.A."/>
            <person name="Kuo A."/>
            <person name="LaButti K."/>
            <person name="Larrondo L.F."/>
            <person name="Lindquist E."/>
            <person name="Ling A."/>
            <person name="Lombard V."/>
            <person name="Lucas S."/>
            <person name="Lundell T."/>
            <person name="Martin R."/>
            <person name="McLaughlin D.J."/>
            <person name="Morgenstern I."/>
            <person name="Morin E."/>
            <person name="Murat C."/>
            <person name="Nagy L.G."/>
            <person name="Nolan M."/>
            <person name="Ohm R.A."/>
            <person name="Patyshakuliyeva A."/>
            <person name="Rokas A."/>
            <person name="Ruiz-Duenas F.J."/>
            <person name="Sabat G."/>
            <person name="Salamov A."/>
            <person name="Samejima M."/>
            <person name="Schmutz J."/>
            <person name="Slot J.C."/>
            <person name="St John F."/>
            <person name="Stenlid J."/>
            <person name="Sun H."/>
            <person name="Sun S."/>
            <person name="Syed K."/>
            <person name="Tsang A."/>
            <person name="Wiebenga A."/>
            <person name="Young D."/>
            <person name="Pisabarro A."/>
            <person name="Eastwood D.C."/>
            <person name="Martin F."/>
            <person name="Cullen D."/>
            <person name="Grigoriev I.V."/>
            <person name="Hibbett D.S."/>
        </authorList>
    </citation>
    <scope>NUCLEOTIDE SEQUENCE [LARGE SCALE GENOMIC DNA]</scope>
    <source>
        <strain evidence="23">FP-91666</strain>
    </source>
</reference>
<keyword evidence="9 16" id="KW-0227">DNA damage</keyword>
<dbReference type="GeneID" id="18804134"/>
<dbReference type="PROSITE" id="PS00916">
    <property type="entry name" value="PI3_4_KINASE_2"/>
    <property type="match status" value="1"/>
</dbReference>
<evidence type="ECO:0000256" key="2">
    <source>
        <dbReference type="ARBA" id="ARBA00010769"/>
    </source>
</evidence>
<evidence type="ECO:0000256" key="5">
    <source>
        <dbReference type="ARBA" id="ARBA00014619"/>
    </source>
</evidence>
<dbReference type="GO" id="GO:0005634">
    <property type="term" value="C:nucleus"/>
    <property type="evidence" value="ECO:0007669"/>
    <property type="project" value="UniProtKB-SubCell"/>
</dbReference>
<evidence type="ECO:0000259" key="19">
    <source>
        <dbReference type="PROSITE" id="PS50290"/>
    </source>
</evidence>
<dbReference type="SMART" id="SM00146">
    <property type="entry name" value="PI3Kc"/>
    <property type="match status" value="1"/>
</dbReference>
<evidence type="ECO:0000256" key="16">
    <source>
        <dbReference type="RuleBase" id="RU365027"/>
    </source>
</evidence>
<dbReference type="GO" id="GO:0035556">
    <property type="term" value="P:intracellular signal transduction"/>
    <property type="evidence" value="ECO:0007669"/>
    <property type="project" value="UniProtKB-ARBA"/>
</dbReference>
<evidence type="ECO:0000259" key="20">
    <source>
        <dbReference type="PROSITE" id="PS51189"/>
    </source>
</evidence>
<keyword evidence="10 16" id="KW-0418">Kinase</keyword>
<keyword evidence="23" id="KW-1185">Reference proteome</keyword>
<evidence type="ECO:0000256" key="3">
    <source>
        <dbReference type="ARBA" id="ARBA00011370"/>
    </source>
</evidence>
<keyword evidence="8 16" id="KW-0547">Nucleotide-binding</keyword>
<gene>
    <name evidence="22" type="ORF">STEHIDRAFT_172675</name>
</gene>
<comment type="catalytic activity">
    <reaction evidence="14 16">
        <text>L-threonyl-[protein] + ATP = O-phospho-L-threonyl-[protein] + ADP + H(+)</text>
        <dbReference type="Rhea" id="RHEA:46608"/>
        <dbReference type="Rhea" id="RHEA-COMP:11060"/>
        <dbReference type="Rhea" id="RHEA-COMP:11605"/>
        <dbReference type="ChEBI" id="CHEBI:15378"/>
        <dbReference type="ChEBI" id="CHEBI:30013"/>
        <dbReference type="ChEBI" id="CHEBI:30616"/>
        <dbReference type="ChEBI" id="CHEBI:61977"/>
        <dbReference type="ChEBI" id="CHEBI:456216"/>
        <dbReference type="EC" id="2.7.11.1"/>
    </reaction>
</comment>
<comment type="function">
    <text evidence="13 16">Serine/threonine protein kinase which activates checkpoint signaling upon genotoxic stresses such as ionizing radiation (IR), ultraviolet light (UV), or DNA replication stalling, thereby acting as a DNA damage sensor. Recognizes the substrate consensus sequence [ST]-Q. Phosphorylates histone H2A to form H2AS128ph (gamma-H2A) at sites of DNA damage, involved in the regulation of DNA damage response mechanism. Required for the control of telomere length and genome stability.</text>
</comment>
<feature type="region of interest" description="Disordered" evidence="18">
    <location>
        <begin position="190"/>
        <end position="225"/>
    </location>
</feature>
<accession>R7S1G6</accession>
<dbReference type="RefSeq" id="XP_007310545.1">
    <property type="nucleotide sequence ID" value="XM_007310483.1"/>
</dbReference>
<dbReference type="InterPro" id="IPR021668">
    <property type="entry name" value="TAN"/>
</dbReference>
<evidence type="ECO:0000256" key="9">
    <source>
        <dbReference type="ARBA" id="ARBA00022763"/>
    </source>
</evidence>
<keyword evidence="17" id="KW-0175">Coiled coil</keyword>
<comment type="subcellular location">
    <subcellularLocation>
        <location evidence="16">Chromosome</location>
        <location evidence="16">Telomere</location>
    </subcellularLocation>
    <subcellularLocation>
        <location evidence="1 16">Nucleus</location>
    </subcellularLocation>
</comment>
<evidence type="ECO:0000256" key="13">
    <source>
        <dbReference type="ARBA" id="ARBA00025079"/>
    </source>
</evidence>
<dbReference type="GO" id="GO:0006325">
    <property type="term" value="P:chromatin organization"/>
    <property type="evidence" value="ECO:0007669"/>
    <property type="project" value="UniProtKB-KW"/>
</dbReference>
<evidence type="ECO:0000256" key="10">
    <source>
        <dbReference type="ARBA" id="ARBA00022777"/>
    </source>
</evidence>
<dbReference type="KEGG" id="shs:STEHIDRAFT_172675"/>
<feature type="compositionally biased region" description="Low complexity" evidence="18">
    <location>
        <begin position="734"/>
        <end position="753"/>
    </location>
</feature>
<dbReference type="PROSITE" id="PS51190">
    <property type="entry name" value="FATC"/>
    <property type="match status" value="1"/>
</dbReference>
<dbReference type="InterPro" id="IPR014009">
    <property type="entry name" value="PIK_FAT"/>
</dbReference>
<dbReference type="PROSITE" id="PS50290">
    <property type="entry name" value="PI3_4_KINASE_3"/>
    <property type="match status" value="1"/>
</dbReference>
<dbReference type="PANTHER" id="PTHR37079:SF4">
    <property type="entry name" value="SERINE_THREONINE-PROTEIN KINASE ATM"/>
    <property type="match status" value="1"/>
</dbReference>
<dbReference type="Proteomes" id="UP000053927">
    <property type="component" value="Unassembled WGS sequence"/>
</dbReference>
<proteinExistence type="inferred from homology"/>
<evidence type="ECO:0000256" key="14">
    <source>
        <dbReference type="ARBA" id="ARBA00047899"/>
    </source>
</evidence>
<organism evidence="22 23">
    <name type="scientific">Stereum hirsutum (strain FP-91666)</name>
    <name type="common">White-rot fungus</name>
    <dbReference type="NCBI Taxonomy" id="721885"/>
    <lineage>
        <taxon>Eukaryota</taxon>
        <taxon>Fungi</taxon>
        <taxon>Dikarya</taxon>
        <taxon>Basidiomycota</taxon>
        <taxon>Agaricomycotina</taxon>
        <taxon>Agaricomycetes</taxon>
        <taxon>Russulales</taxon>
        <taxon>Stereaceae</taxon>
        <taxon>Stereum</taxon>
    </lineage>
</organism>
<dbReference type="InterPro" id="IPR011009">
    <property type="entry name" value="Kinase-like_dom_sf"/>
</dbReference>
<keyword evidence="12 16" id="KW-0539">Nucleus</keyword>
<dbReference type="Gene3D" id="3.30.1010.10">
    <property type="entry name" value="Phosphatidylinositol 3-kinase Catalytic Subunit, Chain A, domain 4"/>
    <property type="match status" value="1"/>
</dbReference>
<dbReference type="InterPro" id="IPR000403">
    <property type="entry name" value="PI3/4_kinase_cat_dom"/>
</dbReference>
<name>R7S1G6_STEHR</name>
<dbReference type="SUPFAM" id="SSF56112">
    <property type="entry name" value="Protein kinase-like (PK-like)"/>
    <property type="match status" value="1"/>
</dbReference>
<evidence type="ECO:0000313" key="23">
    <source>
        <dbReference type="Proteomes" id="UP000053927"/>
    </source>
</evidence>
<evidence type="ECO:0000256" key="15">
    <source>
        <dbReference type="ARBA" id="ARBA00048679"/>
    </source>
</evidence>
<evidence type="ECO:0000256" key="12">
    <source>
        <dbReference type="ARBA" id="ARBA00023242"/>
    </source>
</evidence>
<dbReference type="GO" id="GO:0106310">
    <property type="term" value="F:protein serine kinase activity"/>
    <property type="evidence" value="ECO:0007669"/>
    <property type="project" value="RHEA"/>
</dbReference>
<dbReference type="GO" id="GO:0000781">
    <property type="term" value="C:chromosome, telomeric region"/>
    <property type="evidence" value="ECO:0007669"/>
    <property type="project" value="UniProtKB-SubCell"/>
</dbReference>
<evidence type="ECO:0000256" key="8">
    <source>
        <dbReference type="ARBA" id="ARBA00022741"/>
    </source>
</evidence>
<evidence type="ECO:0000256" key="1">
    <source>
        <dbReference type="ARBA" id="ARBA00004123"/>
    </source>
</evidence>
<protein>
    <recommendedName>
        <fullName evidence="5 16">Serine/threonine-protein kinase Tel1</fullName>
        <ecNumber evidence="4 16">2.7.11.1</ecNumber>
    </recommendedName>
</protein>
<feature type="domain" description="PI3K/PI4K catalytic" evidence="19">
    <location>
        <begin position="2695"/>
        <end position="3016"/>
    </location>
</feature>
<dbReference type="Gene3D" id="1.10.1070.11">
    <property type="entry name" value="Phosphatidylinositol 3-/4-kinase, catalytic domain"/>
    <property type="match status" value="1"/>
</dbReference>
<evidence type="ECO:0000256" key="11">
    <source>
        <dbReference type="ARBA" id="ARBA00022840"/>
    </source>
</evidence>
<evidence type="ECO:0000313" key="22">
    <source>
        <dbReference type="EMBL" id="EIM80417.1"/>
    </source>
</evidence>
<comment type="catalytic activity">
    <reaction evidence="15">
        <text>L-seryl-[protein] + ATP = O-phospho-L-seryl-[protein] + ADP + H(+)</text>
        <dbReference type="Rhea" id="RHEA:17989"/>
        <dbReference type="Rhea" id="RHEA-COMP:9863"/>
        <dbReference type="Rhea" id="RHEA-COMP:11604"/>
        <dbReference type="ChEBI" id="CHEBI:15378"/>
        <dbReference type="ChEBI" id="CHEBI:29999"/>
        <dbReference type="ChEBI" id="CHEBI:30616"/>
        <dbReference type="ChEBI" id="CHEBI:83421"/>
        <dbReference type="ChEBI" id="CHEBI:456216"/>
        <dbReference type="EC" id="2.7.11.1"/>
    </reaction>
</comment>
<dbReference type="InterPro" id="IPR044107">
    <property type="entry name" value="PIKKc_ATM"/>
</dbReference>
<evidence type="ECO:0000259" key="21">
    <source>
        <dbReference type="PROSITE" id="PS51190"/>
    </source>
</evidence>
<keyword evidence="6 16" id="KW-0723">Serine/threonine-protein kinase</keyword>
<keyword evidence="11 16" id="KW-0067">ATP-binding</keyword>
<dbReference type="InterPro" id="IPR003152">
    <property type="entry name" value="FATC_dom"/>
</dbReference>
<feature type="compositionally biased region" description="Acidic residues" evidence="18">
    <location>
        <begin position="190"/>
        <end position="199"/>
    </location>
</feature>
<dbReference type="InterPro" id="IPR016024">
    <property type="entry name" value="ARM-type_fold"/>
</dbReference>
<dbReference type="GO" id="GO:0006281">
    <property type="term" value="P:DNA repair"/>
    <property type="evidence" value="ECO:0007669"/>
    <property type="project" value="InterPro"/>
</dbReference>
<feature type="region of interest" description="Disordered" evidence="18">
    <location>
        <begin position="958"/>
        <end position="991"/>
    </location>
</feature>
<sequence>MNTTDHRNLTSAFSQLKGDKIKERQEGLQALKTIFQRSRAVEKYDKGDGKAWLITFQALFEAIAAEKSTFLKTTTKGGSTAAAERRLGEVAATVRWLTEKSSPYLNRKVTKSLISHLAGLSINNNTLFTPVSVDYVKAIRAIVNYTPHLEHLDSDLWVKLVQLGFNVVLGLPLRKEIYYTEDDAAIAVDEAQEEDYEEEQGTRKRGRRELSATPGPSRVTSKLSHASISREQIEYIGLLSDLLRSPSSPLLTSDPTHEGLAEGILNRLLSFIKLYPFDTSLHRGYLVALSATLSHVALNRRDAVTHFARNSWNGLLDMWGMKDKSMKEGIIVVLRVLFPFYTASDPRYDSSAPNFSYLDGVARLWQILDREADSRWGVEGLSLDCLRLQLTSPDAIGSSAFVARTFRYGWQFDSSQALAWSILELQADCAQKLFIQSESVLSPPRNYTPVAHRGKKLRLDNPIASLLDTIQSSTSTVSAAYHLQILLFCVDRHWTIMHDKPQKEILSALLQLLTNDDVVIQSWTFLCLGAIADQVVSRPSHGSAADGGLSDFWDPVWTHAMRRASVPIVCRSACHIAHIFLLHSKTLLSTQRALIEVESFAKDLDVQGPPFPYDSVCSFLVLCLQVASQDMRLYRMQIEDKALAWLTDSWRLAVTRTTGGHSLDGSRVKVPHPVVADLMLLLENICGLSRRSSLVCRTILPDCAIVEQMVEERRTTVIREFLLDARLPPFQKSTDAATVSTSSQTSSTTATASGSQYESIEAQELANPGQRERKVSSMMHKFLSSLLPDWERNDSTTAHMSAERARQLLDVAITCLTFQSLLVYNGTRSDRKVLQDACKLITHVTPLLMTRKWSAEEQAVVLLGFEPLVSAGEQEEEEPAWEGMLSPNEGTGIRREVLKGMTSSMGRERTQTVAARRELQRIIWQTAEIQDDFAKVMVTMKDVLRAILKSMVAGPQTTNMVTDEDNDGFGAIRTVTDNTPPQSKQRQATGPGTTFSRCIMSVCTSFLAVCPILQSSSGEPTRDRELTEMLLNADGDDFILAAPAYFRNVEHRTLNINATVLDNFLVKIGSLLQQFMYSRNEALHALVVQFLQATSFLWVQGSIADTDVGGATRELCQWLVGMYESGKMSSWKIRDAFAIFMEKYLVLDPFERVWTTPDEKEDGTIEVSTAPSALLPDMSTDEDIRVRFRVASANARLFGLPRLGKDKTAMEIYIDLQSRLGTELEKYEEMLTRFLTLGNVMVVCSAVRRGSYWHLLETLCHSEWYPRNVEVILRAVAERLGMRNLRELYDTYAYSIAQTVHENELDYHKLPPSVLGCRDMKEYARASFRPFAVFRLSMVGKNAEVLTRDAQSFKRHCKTIDISVEQGFLECFPEVVAVWLLATVAECPNVTGDVEKAAIADELQALTDKWVAGRDIKTLLRDNIDSVVFALLKNLNDQDCSPEGSIAQSLSNGRIRKHFIALTIYRALDVVVPHEPNKPESPIGIILRGLKWLGSIVTETAKPATTYHVLHQTLAAVQQSPLVHEQLRLLTGLCIWIAYQTQHHFEPVLLHTVIHGASSLLTQFNLAHSAQSILEWAFEQYTKLDDDATDLRLPDVLIRISVTAHNYTKDADGTVATLGAQLLTWLDGQVVKLARVPHLLPLVAKALPAWPQEPCDELSVLYQKLSAQDLSEILQGTNVTSNKFRVVRRLRDLSCAGRYTGPQFSHLDFWRLKDCIPPSHHLQDVDVDAFTALLLEHKGQIHSFGTNPLSAQVQDARLIPQEGSPDGTAEDGPLVSELWILEHLLTALDSDSSSRIHVAYSVLRTLASTELPKILSWSTAHVTEVQYFRDCPRPALSRPAIDVAILLRSEDYRTATKDFTTWISSVAAVLSDALSVTNAFYAQLAPILQSDATFAETILPILVHTLLRNELASRSTHTPSLRDVISQYFTSVICGPSSDVKCLRAVVNTVLHLRHFKPPRSHDPLGYDKWLGIDYLLLGRSAIACGAYTTALLFHELAAEYDPGKVSDDDGSENILFDIYSHIEEPDSFYGIKAQDFGQFLMKRLHHEQQWEKAFRFHGAAWEASGRGAADAEGVLHSLHSLGFDHLAFGVQQDIASEGTISSSSVSYQLGWRTDKWDLPEQSTAENSGANLYQALRAVHREREPKAVENTVRTALLHEMDRLRSLGDEDLVGIREVTQNLACLSQVKFWVSNEVDASLQAKRLDAKWTSFSEIDGEFEFPSLEGVMATRISLLRAVRQREQRRQVGQITTPFLTRLVDTEKECFLRISEAARSSQHLQIALNSVIRAKQLDRKSDTKVSLEYANVLWLQREHKLAVQYLKDLNNQSFNNVDAADVDGRVQKALLLARLGSWTAEAWLESPLEIWKKYFNPAATIFDELLSDASNADVRQHAAIYHECAVFAERQYQAVIKNPEAIRWKVYFDRKKKEVDDLNARFKSMTKDDQDVMKHDKAKAEKVLKEDKKRYDQHTKARSDFLQQAIAMYSRCLTVSDKFDDDAHIRLTSLWFANFEDPALTAMIGPSTQRIPSRKFVFLCHQLVARLSKRSGVAKQVDQQTLQALLLRMCKDHPFHTLYPVFCVLPSETVTQDQLSGQFAPLHTLSQVDRGEAATSIFSRLRGNDLFAERVKNIEKVCHAYLSWANYPIKHISDINKRGKMTLPRNSALRMLVNVPVPVVTVHTPLDITAQYKNIISIAKYDAHYTTAGGMNVPKINDCYGSDGREYKQLFKGEGGDDLRQDAVMEQVFELVNTIVGRDRDTRRRNLRIRDYKVIPLAPQAGVLEFVGNTTPLRKWLHHAHARYRFDNIIENDLIKMMKNFRARGLGPEAITTEFLKMREGIKPVMRHFFREKHKLPMSWFAMRLNYTRSVAVTSIVGHVLGLGDRHTSNILLDTVTGEAVHIDLGISFEQGKLLRYPELVPFRMTPDMVDGMGTAGTQGVFQRCAEETLRVLREGSDIILTVLEVFKHDPLHSWTMSDQKMKKIQGNDTVNHAENMSAPQSTFDPRPLGINISMSSGSVDEAADRALTSVARKLEKTLSVEYTINELIAEATDSSNLANMFVGWAPYY</sequence>
<dbReference type="SMART" id="SM01342">
    <property type="entry name" value="TAN"/>
    <property type="match status" value="1"/>
</dbReference>
<dbReference type="InterPro" id="IPR018936">
    <property type="entry name" value="PI3/4_kinase_CS"/>
</dbReference>
<dbReference type="PANTHER" id="PTHR37079">
    <property type="entry name" value="SERINE/THREONINE-PROTEIN KINASE ATM"/>
    <property type="match status" value="1"/>
</dbReference>
<dbReference type="InterPro" id="IPR036940">
    <property type="entry name" value="PI3/4_kinase_cat_sf"/>
</dbReference>
<evidence type="ECO:0000256" key="7">
    <source>
        <dbReference type="ARBA" id="ARBA00022679"/>
    </source>
</evidence>